<reference evidence="2" key="1">
    <citation type="journal article" date="2019" name="Int. J. Syst. Evol. Microbiol.">
        <title>The Global Catalogue of Microorganisms (GCM) 10K type strain sequencing project: providing services to taxonomists for standard genome sequencing and annotation.</title>
        <authorList>
            <consortium name="The Broad Institute Genomics Platform"/>
            <consortium name="The Broad Institute Genome Sequencing Center for Infectious Disease"/>
            <person name="Wu L."/>
            <person name="Ma J."/>
        </authorList>
    </citation>
    <scope>NUCLEOTIDE SEQUENCE [LARGE SCALE GENOMIC DNA]</scope>
    <source>
        <strain evidence="2">CCM 8689</strain>
    </source>
</reference>
<evidence type="ECO:0000313" key="1">
    <source>
        <dbReference type="EMBL" id="MFC4198338.1"/>
    </source>
</evidence>
<evidence type="ECO:0008006" key="3">
    <source>
        <dbReference type="Google" id="ProtNLM"/>
    </source>
</evidence>
<dbReference type="RefSeq" id="WP_378962335.1">
    <property type="nucleotide sequence ID" value="NZ_JBHRXC010000016.1"/>
</dbReference>
<accession>A0ABV8NQV2</accession>
<gene>
    <name evidence="1" type="ORF">ACFOUY_16655</name>
</gene>
<organism evidence="1 2">
    <name type="scientific">Pedobacter jamesrossensis</name>
    <dbReference type="NCBI Taxonomy" id="1908238"/>
    <lineage>
        <taxon>Bacteria</taxon>
        <taxon>Pseudomonadati</taxon>
        <taxon>Bacteroidota</taxon>
        <taxon>Sphingobacteriia</taxon>
        <taxon>Sphingobacteriales</taxon>
        <taxon>Sphingobacteriaceae</taxon>
        <taxon>Pedobacter</taxon>
    </lineage>
</organism>
<name>A0ABV8NQV2_9SPHI</name>
<sequence length="111" mass="12669">MLNLFPDIKAFRNQVVAHNLRVKNKSVPIHKSLNSFRVPQTIIEFSLIITCIEYLTQIINRMFPGVITKVAKHISDSANRSTIFMKEPITPANAESILVELIRDLEKIPNN</sequence>
<proteinExistence type="predicted"/>
<keyword evidence="2" id="KW-1185">Reference proteome</keyword>
<dbReference type="Proteomes" id="UP001595792">
    <property type="component" value="Unassembled WGS sequence"/>
</dbReference>
<protein>
    <recommendedName>
        <fullName evidence="3">HEPN AbiU2-like domain-containing protein</fullName>
    </recommendedName>
</protein>
<comment type="caution">
    <text evidence="1">The sequence shown here is derived from an EMBL/GenBank/DDBJ whole genome shotgun (WGS) entry which is preliminary data.</text>
</comment>
<dbReference type="EMBL" id="JBHSBY010000138">
    <property type="protein sequence ID" value="MFC4198338.1"/>
    <property type="molecule type" value="Genomic_DNA"/>
</dbReference>
<evidence type="ECO:0000313" key="2">
    <source>
        <dbReference type="Proteomes" id="UP001595792"/>
    </source>
</evidence>